<dbReference type="Pfam" id="PF00080">
    <property type="entry name" value="Sod_Cu"/>
    <property type="match status" value="1"/>
</dbReference>
<dbReference type="SUPFAM" id="SSF49329">
    <property type="entry name" value="Cu,Zn superoxide dismutase-like"/>
    <property type="match status" value="1"/>
</dbReference>
<dbReference type="EMBL" id="BOOO01000014">
    <property type="protein sequence ID" value="GII29280.1"/>
    <property type="molecule type" value="Genomic_DNA"/>
</dbReference>
<comment type="catalytic activity">
    <reaction evidence="3">
        <text>2 superoxide + 2 H(+) = H2O2 + O2</text>
        <dbReference type="Rhea" id="RHEA:20696"/>
        <dbReference type="ChEBI" id="CHEBI:15378"/>
        <dbReference type="ChEBI" id="CHEBI:15379"/>
        <dbReference type="ChEBI" id="CHEBI:16240"/>
        <dbReference type="ChEBI" id="CHEBI:18421"/>
        <dbReference type="EC" id="1.15.1.1"/>
    </reaction>
</comment>
<feature type="domain" description="Superoxide dismutase copper/zinc binding" evidence="5">
    <location>
        <begin position="47"/>
        <end position="191"/>
    </location>
</feature>
<dbReference type="GO" id="GO:0005507">
    <property type="term" value="F:copper ion binding"/>
    <property type="evidence" value="ECO:0007669"/>
    <property type="project" value="InterPro"/>
</dbReference>
<feature type="signal peptide" evidence="4">
    <location>
        <begin position="1"/>
        <end position="20"/>
    </location>
</feature>
<evidence type="ECO:0000313" key="7">
    <source>
        <dbReference type="Proteomes" id="UP000650628"/>
    </source>
</evidence>
<comment type="function">
    <text evidence="2">Destroys radicals which are normally produced within the cells and which are toxic to biological systems. May play a role in favoring mycobacterial survival in phagocytes.</text>
</comment>
<keyword evidence="3" id="KW-0479">Metal-binding</keyword>
<keyword evidence="3" id="KW-0862">Zinc</keyword>
<evidence type="ECO:0000313" key="6">
    <source>
        <dbReference type="EMBL" id="GII29280.1"/>
    </source>
</evidence>
<gene>
    <name evidence="6" type="ORF">Pmi06nite_27220</name>
</gene>
<dbReference type="InterPro" id="IPR036423">
    <property type="entry name" value="SOD-like_Cu/Zn_dom_sf"/>
</dbReference>
<reference evidence="6 7" key="1">
    <citation type="submission" date="2021-01" db="EMBL/GenBank/DDBJ databases">
        <title>Whole genome shotgun sequence of Planotetraspora mira NBRC 15435.</title>
        <authorList>
            <person name="Komaki H."/>
            <person name="Tamura T."/>
        </authorList>
    </citation>
    <scope>NUCLEOTIDE SEQUENCE [LARGE SCALE GENOMIC DNA]</scope>
    <source>
        <strain evidence="6 7">NBRC 15435</strain>
    </source>
</reference>
<dbReference type="InterPro" id="IPR018152">
    <property type="entry name" value="SOD_Cu/Zn_BS"/>
</dbReference>
<evidence type="ECO:0000256" key="4">
    <source>
        <dbReference type="SAM" id="SignalP"/>
    </source>
</evidence>
<protein>
    <recommendedName>
        <fullName evidence="3">Superoxide dismutase [Cu-Zn]</fullName>
        <ecNumber evidence="3">1.15.1.1</ecNumber>
    </recommendedName>
</protein>
<name>A0A8J3TY34_9ACTN</name>
<comment type="caution">
    <text evidence="6">The sequence shown here is derived from an EMBL/GenBank/DDBJ whole genome shotgun (WGS) entry which is preliminary data.</text>
</comment>
<evidence type="ECO:0000256" key="3">
    <source>
        <dbReference type="RuleBase" id="RU000393"/>
    </source>
</evidence>
<dbReference type="EC" id="1.15.1.1" evidence="3"/>
<dbReference type="InterPro" id="IPR001424">
    <property type="entry name" value="SOD_Cu_Zn_dom"/>
</dbReference>
<dbReference type="PROSITE" id="PS00332">
    <property type="entry name" value="SOD_CU_ZN_2"/>
    <property type="match status" value="1"/>
</dbReference>
<keyword evidence="3" id="KW-0560">Oxidoreductase</keyword>
<evidence type="ECO:0000256" key="2">
    <source>
        <dbReference type="ARBA" id="ARBA00024900"/>
    </source>
</evidence>
<organism evidence="6 7">
    <name type="scientific">Planotetraspora mira</name>
    <dbReference type="NCBI Taxonomy" id="58121"/>
    <lineage>
        <taxon>Bacteria</taxon>
        <taxon>Bacillati</taxon>
        <taxon>Actinomycetota</taxon>
        <taxon>Actinomycetes</taxon>
        <taxon>Streptosporangiales</taxon>
        <taxon>Streptosporangiaceae</taxon>
        <taxon>Planotetraspora</taxon>
    </lineage>
</organism>
<sequence length="195" mass="19898">MVGMTSVALLAVLGTGIAVPAPEAPPPSPSDSKVSAVIKDARGQTVGTLQIEDSGNGKSLVTVAVAGLSPGFHGLHIHSRGVCDPDSKDPATGSPFFNAGPHLGAGEHPNHTGDLPNLLVGEDGIAGASYVTDRFVVRQLITRQGTSVVIHSKPDNMANIPDRYSHDGKTGPDAETLKAGDSGNRIACGVIGSRR</sequence>
<dbReference type="RefSeq" id="WP_203953295.1">
    <property type="nucleotide sequence ID" value="NZ_BOOO01000014.1"/>
</dbReference>
<feature type="chain" id="PRO_5035313256" description="Superoxide dismutase [Cu-Zn]" evidence="4">
    <location>
        <begin position="21"/>
        <end position="195"/>
    </location>
</feature>
<keyword evidence="3" id="KW-0186">Copper</keyword>
<dbReference type="AlphaFoldDB" id="A0A8J3TY34"/>
<evidence type="ECO:0000256" key="1">
    <source>
        <dbReference type="ARBA" id="ARBA00010457"/>
    </source>
</evidence>
<comment type="similarity">
    <text evidence="1 3">Belongs to the Cu-Zn superoxide dismutase family.</text>
</comment>
<comment type="cofactor">
    <cofactor evidence="3">
        <name>Cu cation</name>
        <dbReference type="ChEBI" id="CHEBI:23378"/>
    </cofactor>
    <text evidence="3">Binds 1 copper ion per subunit.</text>
</comment>
<proteinExistence type="inferred from homology"/>
<accession>A0A8J3TY34</accession>
<dbReference type="Proteomes" id="UP000650628">
    <property type="component" value="Unassembled WGS sequence"/>
</dbReference>
<keyword evidence="4" id="KW-0732">Signal</keyword>
<keyword evidence="7" id="KW-1185">Reference proteome</keyword>
<comment type="cofactor">
    <cofactor evidence="3">
        <name>Zn(2+)</name>
        <dbReference type="ChEBI" id="CHEBI:29105"/>
    </cofactor>
    <text evidence="3">Binds 1 zinc ion per subunit.</text>
</comment>
<evidence type="ECO:0000259" key="5">
    <source>
        <dbReference type="Pfam" id="PF00080"/>
    </source>
</evidence>
<dbReference type="PANTHER" id="PTHR10003">
    <property type="entry name" value="SUPEROXIDE DISMUTASE CU-ZN -RELATED"/>
    <property type="match status" value="1"/>
</dbReference>
<dbReference type="GO" id="GO:0004784">
    <property type="term" value="F:superoxide dismutase activity"/>
    <property type="evidence" value="ECO:0007669"/>
    <property type="project" value="UniProtKB-EC"/>
</dbReference>
<dbReference type="Gene3D" id="2.60.40.200">
    <property type="entry name" value="Superoxide dismutase, copper/zinc binding domain"/>
    <property type="match status" value="1"/>
</dbReference>
<dbReference type="InterPro" id="IPR024134">
    <property type="entry name" value="SOD_Cu/Zn_/chaperone"/>
</dbReference>